<dbReference type="GO" id="GO:0016874">
    <property type="term" value="F:ligase activity"/>
    <property type="evidence" value="ECO:0007669"/>
    <property type="project" value="UniProtKB-KW"/>
</dbReference>
<evidence type="ECO:0000259" key="1">
    <source>
        <dbReference type="PROSITE" id="PS50188"/>
    </source>
</evidence>
<proteinExistence type="predicted"/>
<dbReference type="InterPro" id="IPR001870">
    <property type="entry name" value="B30.2/SPRY"/>
</dbReference>
<feature type="non-terminal residue" evidence="2">
    <location>
        <position position="62"/>
    </location>
</feature>
<keyword evidence="2" id="KW-0436">Ligase</keyword>
<feature type="non-terminal residue" evidence="2">
    <location>
        <position position="1"/>
    </location>
</feature>
<dbReference type="Proteomes" id="UP000567872">
    <property type="component" value="Unassembled WGS sequence"/>
</dbReference>
<protein>
    <submittedName>
        <fullName evidence="2">TRIM7 ligase</fullName>
    </submittedName>
</protein>
<evidence type="ECO:0000313" key="3">
    <source>
        <dbReference type="Proteomes" id="UP000567872"/>
    </source>
</evidence>
<keyword evidence="3" id="KW-1185">Reference proteome</keyword>
<dbReference type="PROSITE" id="PS50188">
    <property type="entry name" value="B302_SPRY"/>
    <property type="match status" value="1"/>
</dbReference>
<dbReference type="InterPro" id="IPR043136">
    <property type="entry name" value="B30.2/SPRY_sf"/>
</dbReference>
<sequence>KYSWWAVGVAKSSVKKKEWIKMSPEEGIWALRHQQGQLKSLTSPRIPLSLSPVPTRIWVCLD</sequence>
<organism evidence="2 3">
    <name type="scientific">Anseranas semipalmata</name>
    <name type="common">Magpie goose</name>
    <name type="synonym">Anas semipalmata</name>
    <dbReference type="NCBI Taxonomy" id="8851"/>
    <lineage>
        <taxon>Eukaryota</taxon>
        <taxon>Metazoa</taxon>
        <taxon>Chordata</taxon>
        <taxon>Craniata</taxon>
        <taxon>Vertebrata</taxon>
        <taxon>Euteleostomi</taxon>
        <taxon>Archelosauria</taxon>
        <taxon>Archosauria</taxon>
        <taxon>Dinosauria</taxon>
        <taxon>Saurischia</taxon>
        <taxon>Theropoda</taxon>
        <taxon>Coelurosauria</taxon>
        <taxon>Aves</taxon>
        <taxon>Neognathae</taxon>
        <taxon>Galloanserae</taxon>
        <taxon>Anseriformes</taxon>
        <taxon>Anseranatidae</taxon>
        <taxon>Anseranas</taxon>
    </lineage>
</organism>
<gene>
    <name evidence="2" type="primary">Trim7_3</name>
    <name evidence="2" type="ORF">ANSSEM_R15736</name>
</gene>
<dbReference type="OrthoDB" id="9049620at2759"/>
<dbReference type="Gene3D" id="2.60.120.920">
    <property type="match status" value="1"/>
</dbReference>
<name>A0A7K9VP85_ANSSE</name>
<accession>A0A7K9VP85</accession>
<dbReference type="AlphaFoldDB" id="A0A7K9VP85"/>
<comment type="caution">
    <text evidence="2">The sequence shown here is derived from an EMBL/GenBank/DDBJ whole genome shotgun (WGS) entry which is preliminary data.</text>
</comment>
<dbReference type="EMBL" id="VXAA01007204">
    <property type="protein sequence ID" value="NXI74471.1"/>
    <property type="molecule type" value="Genomic_DNA"/>
</dbReference>
<reference evidence="2 3" key="1">
    <citation type="submission" date="2019-09" db="EMBL/GenBank/DDBJ databases">
        <title>Bird 10,000 Genomes (B10K) Project - Family phase.</title>
        <authorList>
            <person name="Zhang G."/>
        </authorList>
    </citation>
    <scope>NUCLEOTIDE SEQUENCE [LARGE SCALE GENOMIC DNA]</scope>
    <source>
        <strain evidence="2">B10K-DU-001-57</strain>
        <tissue evidence="2">Muscle</tissue>
    </source>
</reference>
<evidence type="ECO:0000313" key="2">
    <source>
        <dbReference type="EMBL" id="NXI74471.1"/>
    </source>
</evidence>
<dbReference type="InterPro" id="IPR013320">
    <property type="entry name" value="ConA-like_dom_sf"/>
</dbReference>
<feature type="domain" description="B30.2/SPRY" evidence="1">
    <location>
        <begin position="1"/>
        <end position="62"/>
    </location>
</feature>
<dbReference type="SUPFAM" id="SSF49899">
    <property type="entry name" value="Concanavalin A-like lectins/glucanases"/>
    <property type="match status" value="1"/>
</dbReference>